<keyword evidence="3" id="KW-1185">Reference proteome</keyword>
<dbReference type="EMBL" id="KZ805368">
    <property type="protein sequence ID" value="PVI00751.1"/>
    <property type="molecule type" value="Genomic_DNA"/>
</dbReference>
<sequence length="120" mass="13770">MPIPQLRAERRDTERPQRSDRATLGVISVFFAVCVLALVVVHVINRCDSSEGHETGSRAPNALDQLNQHLPPETLSRWREANKDYSELADAMNQEAIWQVFFRPDKAQADWLIIVLFAWK</sequence>
<dbReference type="Proteomes" id="UP000244855">
    <property type="component" value="Unassembled WGS sequence"/>
</dbReference>
<gene>
    <name evidence="2" type="ORF">DM02DRAFT_655124</name>
</gene>
<keyword evidence="1" id="KW-0812">Transmembrane</keyword>
<evidence type="ECO:0000313" key="2">
    <source>
        <dbReference type="EMBL" id="PVI00751.1"/>
    </source>
</evidence>
<dbReference type="AlphaFoldDB" id="A0A2V1DRN6"/>
<feature type="transmembrane region" description="Helical" evidence="1">
    <location>
        <begin position="21"/>
        <end position="44"/>
    </location>
</feature>
<keyword evidence="1" id="KW-1133">Transmembrane helix</keyword>
<keyword evidence="1" id="KW-0472">Membrane</keyword>
<organism evidence="2 3">
    <name type="scientific">Periconia macrospinosa</name>
    <dbReference type="NCBI Taxonomy" id="97972"/>
    <lineage>
        <taxon>Eukaryota</taxon>
        <taxon>Fungi</taxon>
        <taxon>Dikarya</taxon>
        <taxon>Ascomycota</taxon>
        <taxon>Pezizomycotina</taxon>
        <taxon>Dothideomycetes</taxon>
        <taxon>Pleosporomycetidae</taxon>
        <taxon>Pleosporales</taxon>
        <taxon>Massarineae</taxon>
        <taxon>Periconiaceae</taxon>
        <taxon>Periconia</taxon>
    </lineage>
</organism>
<evidence type="ECO:0000313" key="3">
    <source>
        <dbReference type="Proteomes" id="UP000244855"/>
    </source>
</evidence>
<protein>
    <submittedName>
        <fullName evidence="2">Uncharacterized protein</fullName>
    </submittedName>
</protein>
<proteinExistence type="predicted"/>
<evidence type="ECO:0000256" key="1">
    <source>
        <dbReference type="SAM" id="Phobius"/>
    </source>
</evidence>
<reference evidence="2 3" key="1">
    <citation type="journal article" date="2018" name="Sci. Rep.">
        <title>Comparative genomics provides insights into the lifestyle and reveals functional heterogeneity of dark septate endophytic fungi.</title>
        <authorList>
            <person name="Knapp D.G."/>
            <person name="Nemeth J.B."/>
            <person name="Barry K."/>
            <person name="Hainaut M."/>
            <person name="Henrissat B."/>
            <person name="Johnson J."/>
            <person name="Kuo A."/>
            <person name="Lim J.H.P."/>
            <person name="Lipzen A."/>
            <person name="Nolan M."/>
            <person name="Ohm R.A."/>
            <person name="Tamas L."/>
            <person name="Grigoriev I.V."/>
            <person name="Spatafora J.W."/>
            <person name="Nagy L.G."/>
            <person name="Kovacs G.M."/>
        </authorList>
    </citation>
    <scope>NUCLEOTIDE SEQUENCE [LARGE SCALE GENOMIC DNA]</scope>
    <source>
        <strain evidence="2 3">DSE2036</strain>
    </source>
</reference>
<accession>A0A2V1DRN6</accession>
<name>A0A2V1DRN6_9PLEO</name>